<gene>
    <name evidence="1" type="ORF">HPB47_001217</name>
</gene>
<proteinExistence type="predicted"/>
<organism evidence="1 2">
    <name type="scientific">Ixodes persulcatus</name>
    <name type="common">Taiga tick</name>
    <dbReference type="NCBI Taxonomy" id="34615"/>
    <lineage>
        <taxon>Eukaryota</taxon>
        <taxon>Metazoa</taxon>
        <taxon>Ecdysozoa</taxon>
        <taxon>Arthropoda</taxon>
        <taxon>Chelicerata</taxon>
        <taxon>Arachnida</taxon>
        <taxon>Acari</taxon>
        <taxon>Parasitiformes</taxon>
        <taxon>Ixodida</taxon>
        <taxon>Ixodoidea</taxon>
        <taxon>Ixodidae</taxon>
        <taxon>Ixodinae</taxon>
        <taxon>Ixodes</taxon>
    </lineage>
</organism>
<protein>
    <submittedName>
        <fullName evidence="1">Uncharacterized protein</fullName>
    </submittedName>
</protein>
<accession>A0AC60PPM8</accession>
<dbReference type="Proteomes" id="UP000805193">
    <property type="component" value="Unassembled WGS sequence"/>
</dbReference>
<comment type="caution">
    <text evidence="1">The sequence shown here is derived from an EMBL/GenBank/DDBJ whole genome shotgun (WGS) entry which is preliminary data.</text>
</comment>
<sequence>MPSTTCSAVGCSNNPVRNPELRFHQFPRDEKRRKVWVDATVDSELQREALLRALYARQLRTGSAVLSAAGFSTKHASLRKDAVPSLFAYRPPAAPARAAYNKRRRIETVNEALAAGPSAAACAPPPDASSTPEAADDGDAFAAGRSAPTGDASTAEAAEGGVTELDSAIDVDEGIAAGPSAAACTSPGSTSTPEAAEAGVVELGSTTDVAGSNTVEASVATSVDATCSDMGTKRTKDT</sequence>
<reference evidence="1 2" key="1">
    <citation type="journal article" date="2020" name="Cell">
        <title>Large-Scale Comparative Analyses of Tick Genomes Elucidate Their Genetic Diversity and Vector Capacities.</title>
        <authorList>
            <consortium name="Tick Genome and Microbiome Consortium (TIGMIC)"/>
            <person name="Jia N."/>
            <person name="Wang J."/>
            <person name="Shi W."/>
            <person name="Du L."/>
            <person name="Sun Y."/>
            <person name="Zhan W."/>
            <person name="Jiang J.F."/>
            <person name="Wang Q."/>
            <person name="Zhang B."/>
            <person name="Ji P."/>
            <person name="Bell-Sakyi L."/>
            <person name="Cui X.M."/>
            <person name="Yuan T.T."/>
            <person name="Jiang B.G."/>
            <person name="Yang W.F."/>
            <person name="Lam T.T."/>
            <person name="Chang Q.C."/>
            <person name="Ding S.J."/>
            <person name="Wang X.J."/>
            <person name="Zhu J.G."/>
            <person name="Ruan X.D."/>
            <person name="Zhao L."/>
            <person name="Wei J.T."/>
            <person name="Ye R.Z."/>
            <person name="Que T.C."/>
            <person name="Du C.H."/>
            <person name="Zhou Y.H."/>
            <person name="Cheng J.X."/>
            <person name="Dai P.F."/>
            <person name="Guo W.B."/>
            <person name="Han X.H."/>
            <person name="Huang E.J."/>
            <person name="Li L.F."/>
            <person name="Wei W."/>
            <person name="Gao Y.C."/>
            <person name="Liu J.Z."/>
            <person name="Shao H.Z."/>
            <person name="Wang X."/>
            <person name="Wang C.C."/>
            <person name="Yang T.C."/>
            <person name="Huo Q.B."/>
            <person name="Li W."/>
            <person name="Chen H.Y."/>
            <person name="Chen S.E."/>
            <person name="Zhou L.G."/>
            <person name="Ni X.B."/>
            <person name="Tian J.H."/>
            <person name="Sheng Y."/>
            <person name="Liu T."/>
            <person name="Pan Y.S."/>
            <person name="Xia L.Y."/>
            <person name="Li J."/>
            <person name="Zhao F."/>
            <person name="Cao W.C."/>
        </authorList>
    </citation>
    <scope>NUCLEOTIDE SEQUENCE [LARGE SCALE GENOMIC DNA]</scope>
    <source>
        <strain evidence="1">Iper-2018</strain>
    </source>
</reference>
<evidence type="ECO:0000313" key="2">
    <source>
        <dbReference type="Proteomes" id="UP000805193"/>
    </source>
</evidence>
<name>A0AC60PPM8_IXOPE</name>
<keyword evidence="2" id="KW-1185">Reference proteome</keyword>
<evidence type="ECO:0000313" key="1">
    <source>
        <dbReference type="EMBL" id="KAG0422983.1"/>
    </source>
</evidence>
<dbReference type="EMBL" id="JABSTQ010010160">
    <property type="protein sequence ID" value="KAG0422983.1"/>
    <property type="molecule type" value="Genomic_DNA"/>
</dbReference>